<dbReference type="PANTHER" id="PTHR43408">
    <property type="entry name" value="FMN REDUCTASE (NADPH)"/>
    <property type="match status" value="1"/>
</dbReference>
<dbReference type="Pfam" id="PF03358">
    <property type="entry name" value="FMN_red"/>
    <property type="match status" value="1"/>
</dbReference>
<evidence type="ECO:0000313" key="5">
    <source>
        <dbReference type="EMBL" id="CAG7638393.1"/>
    </source>
</evidence>
<dbReference type="InterPro" id="IPR051814">
    <property type="entry name" value="NAD(P)H-dep_FMN_reductase"/>
</dbReference>
<name>A0A9W4H0N0_9ACTN</name>
<gene>
    <name evidence="5" type="ORF">SBRY_30222</name>
</gene>
<dbReference type="InterPro" id="IPR023932">
    <property type="entry name" value="CE1759_FMN_reduct"/>
</dbReference>
<proteinExistence type="predicted"/>
<keyword evidence="2" id="KW-0288">FMN</keyword>
<comment type="caution">
    <text evidence="5">The sequence shown here is derived from an EMBL/GenBank/DDBJ whole genome shotgun (WGS) entry which is preliminary data.</text>
</comment>
<feature type="domain" description="NADPH-dependent FMN reductase-like" evidence="4">
    <location>
        <begin position="5"/>
        <end position="165"/>
    </location>
</feature>
<dbReference type="RefSeq" id="WP_205046733.1">
    <property type="nucleotide sequence ID" value="NZ_CAJVAX010000017.1"/>
</dbReference>
<dbReference type="AlphaFoldDB" id="A0A9W4H0N0"/>
<accession>A0A9W4H0N0</accession>
<evidence type="ECO:0000313" key="6">
    <source>
        <dbReference type="Proteomes" id="UP001153328"/>
    </source>
</evidence>
<organism evidence="5 6">
    <name type="scientific">Actinacidiphila bryophytorum</name>
    <dbReference type="NCBI Taxonomy" id="1436133"/>
    <lineage>
        <taxon>Bacteria</taxon>
        <taxon>Bacillati</taxon>
        <taxon>Actinomycetota</taxon>
        <taxon>Actinomycetes</taxon>
        <taxon>Kitasatosporales</taxon>
        <taxon>Streptomycetaceae</taxon>
        <taxon>Actinacidiphila</taxon>
    </lineage>
</organism>
<dbReference type="Gene3D" id="3.40.50.360">
    <property type="match status" value="1"/>
</dbReference>
<sequence length="216" mass="22536">MTRHLVVITAGLSQPSSTRLLADRLTAAVRQQVTDGNVDKSGSDGDGGSEVDVRVVELRDLAGDIAQNMVTGFPGPQLRDAVEAVTSADGLIAVTPVFTGSYSGLFKSFFDVIDKDALAGTPVLIAATGGTARHSLVLEHAMRPLFSYLRAVVMPTAVYAATEDWGAAGDDTLALRIDRAAAELAAQVTARPAARAAGAETFIPFDRQLADLTPQG</sequence>
<dbReference type="NCBIfam" id="TIGR04037">
    <property type="entry name" value="LLM_duo_CE1759"/>
    <property type="match status" value="1"/>
</dbReference>
<evidence type="ECO:0000256" key="1">
    <source>
        <dbReference type="ARBA" id="ARBA00022630"/>
    </source>
</evidence>
<dbReference type="GO" id="GO:0016491">
    <property type="term" value="F:oxidoreductase activity"/>
    <property type="evidence" value="ECO:0007669"/>
    <property type="project" value="UniProtKB-KW"/>
</dbReference>
<protein>
    <submittedName>
        <fullName evidence="5">FMN reductase</fullName>
        <ecNumber evidence="5">1.5.1.-</ecNumber>
    </submittedName>
</protein>
<dbReference type="InterPro" id="IPR029039">
    <property type="entry name" value="Flavoprotein-like_sf"/>
</dbReference>
<evidence type="ECO:0000256" key="2">
    <source>
        <dbReference type="ARBA" id="ARBA00022643"/>
    </source>
</evidence>
<dbReference type="EC" id="1.5.1.-" evidence="5"/>
<evidence type="ECO:0000256" key="3">
    <source>
        <dbReference type="ARBA" id="ARBA00023002"/>
    </source>
</evidence>
<dbReference type="EMBL" id="CAJVAX010000017">
    <property type="protein sequence ID" value="CAG7638393.1"/>
    <property type="molecule type" value="Genomic_DNA"/>
</dbReference>
<dbReference type="SUPFAM" id="SSF52218">
    <property type="entry name" value="Flavoproteins"/>
    <property type="match status" value="1"/>
</dbReference>
<dbReference type="PANTHER" id="PTHR43408:SF2">
    <property type="entry name" value="FMN REDUCTASE (NADPH)"/>
    <property type="match status" value="1"/>
</dbReference>
<keyword evidence="1" id="KW-0285">Flavoprotein</keyword>
<keyword evidence="6" id="KW-1185">Reference proteome</keyword>
<reference evidence="5" key="1">
    <citation type="submission" date="2021-06" db="EMBL/GenBank/DDBJ databases">
        <authorList>
            <person name="Arsene-Ploetze F."/>
        </authorList>
    </citation>
    <scope>NUCLEOTIDE SEQUENCE</scope>
    <source>
        <strain evidence="5">SBRY1</strain>
    </source>
</reference>
<dbReference type="InterPro" id="IPR005025">
    <property type="entry name" value="FMN_Rdtase-like_dom"/>
</dbReference>
<keyword evidence="3 5" id="KW-0560">Oxidoreductase</keyword>
<evidence type="ECO:0000259" key="4">
    <source>
        <dbReference type="Pfam" id="PF03358"/>
    </source>
</evidence>
<dbReference type="Proteomes" id="UP001153328">
    <property type="component" value="Unassembled WGS sequence"/>
</dbReference>